<evidence type="ECO:0000313" key="6">
    <source>
        <dbReference type="EMBL" id="KKJ78382.1"/>
    </source>
</evidence>
<dbReference type="InterPro" id="IPR005119">
    <property type="entry name" value="LysR_subst-bd"/>
</dbReference>
<keyword evidence="2" id="KW-0805">Transcription regulation</keyword>
<dbReference type="PANTHER" id="PTHR30118:SF15">
    <property type="entry name" value="TRANSCRIPTIONAL REGULATORY PROTEIN"/>
    <property type="match status" value="1"/>
</dbReference>
<evidence type="ECO:0000313" key="7">
    <source>
        <dbReference type="Proteomes" id="UP000034491"/>
    </source>
</evidence>
<dbReference type="PRINTS" id="PR00039">
    <property type="entry name" value="HTHLYSR"/>
</dbReference>
<organism evidence="6 7">
    <name type="scientific">Kiloniella litopenaei</name>
    <dbReference type="NCBI Taxonomy" id="1549748"/>
    <lineage>
        <taxon>Bacteria</taxon>
        <taxon>Pseudomonadati</taxon>
        <taxon>Pseudomonadota</taxon>
        <taxon>Alphaproteobacteria</taxon>
        <taxon>Rhodospirillales</taxon>
        <taxon>Kiloniellaceae</taxon>
        <taxon>Kiloniella</taxon>
    </lineage>
</organism>
<feature type="domain" description="HTH lysR-type" evidence="5">
    <location>
        <begin position="1"/>
        <end position="58"/>
    </location>
</feature>
<name>A0A0M2R964_9PROT</name>
<comment type="similarity">
    <text evidence="1">Belongs to the LysR transcriptional regulatory family.</text>
</comment>
<evidence type="ECO:0000256" key="1">
    <source>
        <dbReference type="ARBA" id="ARBA00009437"/>
    </source>
</evidence>
<proteinExistence type="inferred from homology"/>
<protein>
    <recommendedName>
        <fullName evidence="5">HTH lysR-type domain-containing protein</fullName>
    </recommendedName>
</protein>
<sequence>MDLNLFKIFDALIEEENATRAAVKLGISQSAVSAALGRLRDVYRDPLFVRVKGGLKPTSRAIEIKPYVQDVLNAALKSLELSQDDKAIGFVKLGMSDDIEIAYGAAIIKALREEFPQIRPIIKQTFSDVTSALLLDKSFDIAIGSGGLSNSRLQRQAVGQSCYLTISEVPADNGIAFTKKEFLEREHLLISSGGLVGAVDEVLNMTGERRKVAASTTHFATTDLLLAGTSYIATIPAHAALVLAQRSGLFYSDCPVPLKPYPIELSLSKTSLRDANRVRIFDFISDLLRNFLRADPPLMPKHRQAFF</sequence>
<dbReference type="Pfam" id="PF00126">
    <property type="entry name" value="HTH_1"/>
    <property type="match status" value="1"/>
</dbReference>
<dbReference type="PANTHER" id="PTHR30118">
    <property type="entry name" value="HTH-TYPE TRANSCRIPTIONAL REGULATOR LEUO-RELATED"/>
    <property type="match status" value="1"/>
</dbReference>
<accession>A0A0M2R964</accession>
<dbReference type="Proteomes" id="UP000034491">
    <property type="component" value="Unassembled WGS sequence"/>
</dbReference>
<dbReference type="GO" id="GO:0003677">
    <property type="term" value="F:DNA binding"/>
    <property type="evidence" value="ECO:0007669"/>
    <property type="project" value="UniProtKB-KW"/>
</dbReference>
<dbReference type="InterPro" id="IPR036390">
    <property type="entry name" value="WH_DNA-bd_sf"/>
</dbReference>
<dbReference type="SUPFAM" id="SSF46785">
    <property type="entry name" value="Winged helix' DNA-binding domain"/>
    <property type="match status" value="1"/>
</dbReference>
<dbReference type="PROSITE" id="PS50931">
    <property type="entry name" value="HTH_LYSR"/>
    <property type="match status" value="1"/>
</dbReference>
<dbReference type="Gene3D" id="3.40.190.10">
    <property type="entry name" value="Periplasmic binding protein-like II"/>
    <property type="match status" value="2"/>
</dbReference>
<dbReference type="OrthoDB" id="8339333at2"/>
<dbReference type="Gene3D" id="1.10.10.10">
    <property type="entry name" value="Winged helix-like DNA-binding domain superfamily/Winged helix DNA-binding domain"/>
    <property type="match status" value="1"/>
</dbReference>
<dbReference type="Pfam" id="PF03466">
    <property type="entry name" value="LysR_substrate"/>
    <property type="match status" value="1"/>
</dbReference>
<dbReference type="EMBL" id="LANI01000002">
    <property type="protein sequence ID" value="KKJ78382.1"/>
    <property type="molecule type" value="Genomic_DNA"/>
</dbReference>
<keyword evidence="4" id="KW-0804">Transcription</keyword>
<gene>
    <name evidence="6" type="ORF">WH95_03570</name>
</gene>
<reference evidence="6 7" key="1">
    <citation type="submission" date="2015-03" db="EMBL/GenBank/DDBJ databases">
        <title>Genome sequence of Kiloniella sp. P1-1, isolated from the gut microflora of Pacific white shrimp, Penaeus vannamei.</title>
        <authorList>
            <person name="Shao Z."/>
            <person name="Wang L."/>
            <person name="Li X."/>
        </authorList>
    </citation>
    <scope>NUCLEOTIDE SEQUENCE [LARGE SCALE GENOMIC DNA]</scope>
    <source>
        <strain evidence="6 7">P1-1</strain>
    </source>
</reference>
<dbReference type="RefSeq" id="WP_046502933.1">
    <property type="nucleotide sequence ID" value="NZ_LANI01000002.1"/>
</dbReference>
<dbReference type="InterPro" id="IPR050389">
    <property type="entry name" value="LysR-type_TF"/>
</dbReference>
<dbReference type="STRING" id="1549748.WH95_03570"/>
<keyword evidence="3" id="KW-0238">DNA-binding</keyword>
<dbReference type="AlphaFoldDB" id="A0A0M2R964"/>
<evidence type="ECO:0000256" key="2">
    <source>
        <dbReference type="ARBA" id="ARBA00023015"/>
    </source>
</evidence>
<evidence type="ECO:0000259" key="5">
    <source>
        <dbReference type="PROSITE" id="PS50931"/>
    </source>
</evidence>
<dbReference type="GO" id="GO:0003700">
    <property type="term" value="F:DNA-binding transcription factor activity"/>
    <property type="evidence" value="ECO:0007669"/>
    <property type="project" value="InterPro"/>
</dbReference>
<dbReference type="SUPFAM" id="SSF53850">
    <property type="entry name" value="Periplasmic binding protein-like II"/>
    <property type="match status" value="1"/>
</dbReference>
<evidence type="ECO:0000256" key="4">
    <source>
        <dbReference type="ARBA" id="ARBA00023163"/>
    </source>
</evidence>
<keyword evidence="7" id="KW-1185">Reference proteome</keyword>
<dbReference type="InterPro" id="IPR000847">
    <property type="entry name" value="LysR_HTH_N"/>
</dbReference>
<dbReference type="InterPro" id="IPR036388">
    <property type="entry name" value="WH-like_DNA-bd_sf"/>
</dbReference>
<comment type="caution">
    <text evidence="6">The sequence shown here is derived from an EMBL/GenBank/DDBJ whole genome shotgun (WGS) entry which is preliminary data.</text>
</comment>
<evidence type="ECO:0000256" key="3">
    <source>
        <dbReference type="ARBA" id="ARBA00023125"/>
    </source>
</evidence>